<dbReference type="PANTHER" id="PTHR48081:SF13">
    <property type="entry name" value="ALPHA_BETA HYDROLASE"/>
    <property type="match status" value="1"/>
</dbReference>
<keyword evidence="1" id="KW-0378">Hydrolase</keyword>
<feature type="chain" id="PRO_5011526701" evidence="2">
    <location>
        <begin position="26"/>
        <end position="272"/>
    </location>
</feature>
<name>A0A1I2K3N6_9GAMM</name>
<feature type="signal peptide" evidence="2">
    <location>
        <begin position="1"/>
        <end position="25"/>
    </location>
</feature>
<dbReference type="InterPro" id="IPR049492">
    <property type="entry name" value="BD-FAE-like_dom"/>
</dbReference>
<dbReference type="Proteomes" id="UP000199771">
    <property type="component" value="Unassembled WGS sequence"/>
</dbReference>
<gene>
    <name evidence="4" type="ORF">SAMN04488120_11135</name>
</gene>
<protein>
    <submittedName>
        <fullName evidence="4">Acetyl esterase/lipase</fullName>
    </submittedName>
</protein>
<proteinExistence type="predicted"/>
<evidence type="ECO:0000313" key="5">
    <source>
        <dbReference type="Proteomes" id="UP000199771"/>
    </source>
</evidence>
<evidence type="ECO:0000256" key="2">
    <source>
        <dbReference type="SAM" id="SignalP"/>
    </source>
</evidence>
<keyword evidence="5" id="KW-1185">Reference proteome</keyword>
<reference evidence="4 5" key="1">
    <citation type="submission" date="2016-10" db="EMBL/GenBank/DDBJ databases">
        <authorList>
            <person name="de Groot N.N."/>
        </authorList>
    </citation>
    <scope>NUCLEOTIDE SEQUENCE [LARGE SCALE GENOMIC DNA]</scope>
    <source>
        <strain evidence="4 5">DSM 23609</strain>
    </source>
</reference>
<dbReference type="PANTHER" id="PTHR48081">
    <property type="entry name" value="AB HYDROLASE SUPERFAMILY PROTEIN C4A8.06C"/>
    <property type="match status" value="1"/>
</dbReference>
<dbReference type="InterPro" id="IPR050300">
    <property type="entry name" value="GDXG_lipolytic_enzyme"/>
</dbReference>
<sequence length="272" mass="29730">MTTQWRNVLAGLVWVLGLLPAAGRAAQPQTYVFTPPEWPQPLSGDLYRPASCTACPVVLLIHGGGWRSGKRTHMHAFAADLQARGYAAFSIDYRLVPAYIFPAQLDDVRLALEWLQAQAPALGLDAQRIGAWGYSAGAHLAALAALTTETPRVRAVVAGGLPADLVAAADSPLVQRFLGGTLEQMPERYRAASPLHQVDANAPPMFLYHARWDWIVSSEHPRRMQAALASAGVDHALEWLGWRGHIAGFFWPGAAREHALDFLDRHLRFAPP</sequence>
<evidence type="ECO:0000256" key="1">
    <source>
        <dbReference type="ARBA" id="ARBA00022801"/>
    </source>
</evidence>
<accession>A0A1I2K3N6</accession>
<evidence type="ECO:0000313" key="4">
    <source>
        <dbReference type="EMBL" id="SFF59671.1"/>
    </source>
</evidence>
<dbReference type="Pfam" id="PF20434">
    <property type="entry name" value="BD-FAE"/>
    <property type="match status" value="1"/>
</dbReference>
<evidence type="ECO:0000259" key="3">
    <source>
        <dbReference type="Pfam" id="PF20434"/>
    </source>
</evidence>
<dbReference type="STRING" id="1076937.SAMN04488120_11135"/>
<organism evidence="4 5">
    <name type="scientific">Fontimonas thermophila</name>
    <dbReference type="NCBI Taxonomy" id="1076937"/>
    <lineage>
        <taxon>Bacteria</taxon>
        <taxon>Pseudomonadati</taxon>
        <taxon>Pseudomonadota</taxon>
        <taxon>Gammaproteobacteria</taxon>
        <taxon>Nevskiales</taxon>
        <taxon>Nevskiaceae</taxon>
        <taxon>Fontimonas</taxon>
    </lineage>
</organism>
<dbReference type="OrthoDB" id="9771666at2"/>
<dbReference type="GO" id="GO:0016787">
    <property type="term" value="F:hydrolase activity"/>
    <property type="evidence" value="ECO:0007669"/>
    <property type="project" value="UniProtKB-KW"/>
</dbReference>
<dbReference type="Gene3D" id="3.40.50.1820">
    <property type="entry name" value="alpha/beta hydrolase"/>
    <property type="match status" value="1"/>
</dbReference>
<dbReference type="InterPro" id="IPR029058">
    <property type="entry name" value="AB_hydrolase_fold"/>
</dbReference>
<dbReference type="RefSeq" id="WP_091534833.1">
    <property type="nucleotide sequence ID" value="NZ_FOOC01000011.1"/>
</dbReference>
<dbReference type="SUPFAM" id="SSF53474">
    <property type="entry name" value="alpha/beta-Hydrolases"/>
    <property type="match status" value="1"/>
</dbReference>
<feature type="domain" description="BD-FAE-like" evidence="3">
    <location>
        <begin position="45"/>
        <end position="228"/>
    </location>
</feature>
<dbReference type="AlphaFoldDB" id="A0A1I2K3N6"/>
<dbReference type="EMBL" id="FOOC01000011">
    <property type="protein sequence ID" value="SFF59671.1"/>
    <property type="molecule type" value="Genomic_DNA"/>
</dbReference>
<keyword evidence="2" id="KW-0732">Signal</keyword>